<sequence>MSDNPLRIAVRCTSCGKSYKLDQTLAGKKAKCSCGARIDIPPLAAQSPSTQRVVPERVAENSPAPLPPVAVSASQGDDDFFGDDFSVVAPFSDSDFASPESDELELEAVTQRVVPESIRDSLAAGESASVNAWHAARTGGKSESSWALKFVGVFGLLIMGNAILSGLASIAGLAVYILRPDATLPTTLVFAGLIAFQLMVCFIIYRLGKGLLDGERSAVHGLMVIFALIAGAAIVTAVAVPALLLPALVFLVVSLLVYLLPAVVAYLHWDDFHVAEG</sequence>
<dbReference type="EMBL" id="AP021861">
    <property type="protein sequence ID" value="BBO35011.1"/>
    <property type="molecule type" value="Genomic_DNA"/>
</dbReference>
<keyword evidence="1" id="KW-0812">Transmembrane</keyword>
<keyword evidence="1" id="KW-1133">Transmembrane helix</keyword>
<dbReference type="RefSeq" id="WP_152100482.1">
    <property type="nucleotide sequence ID" value="NZ_AP021861.1"/>
</dbReference>
<evidence type="ECO:0000313" key="3">
    <source>
        <dbReference type="Proteomes" id="UP000326837"/>
    </source>
</evidence>
<feature type="transmembrane region" description="Helical" evidence="1">
    <location>
        <begin position="217"/>
        <end position="239"/>
    </location>
</feature>
<proteinExistence type="predicted"/>
<gene>
    <name evidence="2" type="ORF">PLANPX_4623</name>
</gene>
<name>A0A5K7XJ18_9BACT</name>
<dbReference type="KEGG" id="lpav:PLANPX_4623"/>
<feature type="transmembrane region" description="Helical" evidence="1">
    <location>
        <begin position="150"/>
        <end position="178"/>
    </location>
</feature>
<dbReference type="AlphaFoldDB" id="A0A5K7XJ18"/>
<keyword evidence="3" id="KW-1185">Reference proteome</keyword>
<feature type="transmembrane region" description="Helical" evidence="1">
    <location>
        <begin position="245"/>
        <end position="267"/>
    </location>
</feature>
<evidence type="ECO:0000256" key="1">
    <source>
        <dbReference type="SAM" id="Phobius"/>
    </source>
</evidence>
<feature type="transmembrane region" description="Helical" evidence="1">
    <location>
        <begin position="184"/>
        <end position="205"/>
    </location>
</feature>
<accession>A0A5K7XJ18</accession>
<evidence type="ECO:0000313" key="2">
    <source>
        <dbReference type="EMBL" id="BBO35011.1"/>
    </source>
</evidence>
<protein>
    <submittedName>
        <fullName evidence="2">Uncharacterized protein</fullName>
    </submittedName>
</protein>
<reference evidence="3" key="1">
    <citation type="submission" date="2019-10" db="EMBL/GenBank/DDBJ databases">
        <title>Lacipirellula parvula gen. nov., sp. nov., representing a lineage of planctomycetes widespread in freshwater anoxic habitats, and description of the family Lacipirellulaceae.</title>
        <authorList>
            <person name="Dedysh S.N."/>
            <person name="Kulichevskaya I.S."/>
            <person name="Beletsky A.V."/>
            <person name="Rakitin A.L."/>
            <person name="Mardanov A.V."/>
            <person name="Ivanova A.A."/>
            <person name="Saltykova V.X."/>
            <person name="Rijpstra W.I.C."/>
            <person name="Sinninghe Damste J.S."/>
            <person name="Ravin N.V."/>
        </authorList>
    </citation>
    <scope>NUCLEOTIDE SEQUENCE [LARGE SCALE GENOMIC DNA]</scope>
    <source>
        <strain evidence="3">PX69</strain>
    </source>
</reference>
<keyword evidence="1" id="KW-0472">Membrane</keyword>
<organism evidence="2 3">
    <name type="scientific">Lacipirellula parvula</name>
    <dbReference type="NCBI Taxonomy" id="2650471"/>
    <lineage>
        <taxon>Bacteria</taxon>
        <taxon>Pseudomonadati</taxon>
        <taxon>Planctomycetota</taxon>
        <taxon>Planctomycetia</taxon>
        <taxon>Pirellulales</taxon>
        <taxon>Lacipirellulaceae</taxon>
        <taxon>Lacipirellula</taxon>
    </lineage>
</organism>
<dbReference type="Proteomes" id="UP000326837">
    <property type="component" value="Chromosome"/>
</dbReference>